<reference evidence="5" key="1">
    <citation type="submission" date="2020-03" db="EMBL/GenBank/DDBJ databases">
        <title>Genome of Pelagibius litoralis DSM 21314T.</title>
        <authorList>
            <person name="Wang G."/>
        </authorList>
    </citation>
    <scope>NUCLEOTIDE SEQUENCE</scope>
    <source>
        <strain evidence="5">DSM 21314</strain>
    </source>
</reference>
<feature type="region of interest" description="Disordered" evidence="4">
    <location>
        <begin position="85"/>
        <end position="147"/>
    </location>
</feature>
<dbReference type="PANTHER" id="PTHR12919">
    <property type="entry name" value="30S RIBOSOMAL PROTEIN S16"/>
    <property type="match status" value="1"/>
</dbReference>
<protein>
    <recommendedName>
        <fullName evidence="3">Small ribosomal subunit protein bS16</fullName>
    </recommendedName>
</protein>
<evidence type="ECO:0000256" key="4">
    <source>
        <dbReference type="SAM" id="MobiDB-lite"/>
    </source>
</evidence>
<dbReference type="AlphaFoldDB" id="A0A967EVA8"/>
<gene>
    <name evidence="3 5" type="primary">rpsP</name>
    <name evidence="5" type="ORF">HBA54_06420</name>
</gene>
<keyword evidence="6" id="KW-1185">Reference proteome</keyword>
<name>A0A967EVA8_9PROT</name>
<organism evidence="5 6">
    <name type="scientific">Pelagibius litoralis</name>
    <dbReference type="NCBI Taxonomy" id="374515"/>
    <lineage>
        <taxon>Bacteria</taxon>
        <taxon>Pseudomonadati</taxon>
        <taxon>Pseudomonadota</taxon>
        <taxon>Alphaproteobacteria</taxon>
        <taxon>Rhodospirillales</taxon>
        <taxon>Rhodovibrionaceae</taxon>
        <taxon>Pelagibius</taxon>
    </lineage>
</organism>
<feature type="compositionally biased region" description="Low complexity" evidence="4">
    <location>
        <begin position="113"/>
        <end position="129"/>
    </location>
</feature>
<evidence type="ECO:0000256" key="2">
    <source>
        <dbReference type="ARBA" id="ARBA00023274"/>
    </source>
</evidence>
<dbReference type="GO" id="GO:0015935">
    <property type="term" value="C:small ribosomal subunit"/>
    <property type="evidence" value="ECO:0007669"/>
    <property type="project" value="TreeGrafter"/>
</dbReference>
<dbReference type="InterPro" id="IPR023803">
    <property type="entry name" value="Ribosomal_bS16_dom_sf"/>
</dbReference>
<dbReference type="Pfam" id="PF00886">
    <property type="entry name" value="Ribosomal_S16"/>
    <property type="match status" value="1"/>
</dbReference>
<dbReference type="SUPFAM" id="SSF54565">
    <property type="entry name" value="Ribosomal protein S16"/>
    <property type="match status" value="1"/>
</dbReference>
<accession>A0A967EVA8</accession>
<evidence type="ECO:0000256" key="3">
    <source>
        <dbReference type="HAMAP-Rule" id="MF_00385"/>
    </source>
</evidence>
<keyword evidence="1 3" id="KW-0689">Ribosomal protein</keyword>
<comment type="similarity">
    <text evidence="3">Belongs to the bacterial ribosomal protein bS16 family.</text>
</comment>
<feature type="compositionally biased region" description="Basic and acidic residues" evidence="4">
    <location>
        <begin position="97"/>
        <end position="112"/>
    </location>
</feature>
<evidence type="ECO:0000313" key="5">
    <source>
        <dbReference type="EMBL" id="NIA68222.1"/>
    </source>
</evidence>
<dbReference type="NCBIfam" id="TIGR00002">
    <property type="entry name" value="S16"/>
    <property type="match status" value="1"/>
</dbReference>
<dbReference type="InterPro" id="IPR000307">
    <property type="entry name" value="Ribosomal_bS16"/>
</dbReference>
<feature type="compositionally biased region" description="Acidic residues" evidence="4">
    <location>
        <begin position="130"/>
        <end position="141"/>
    </location>
</feature>
<dbReference type="InterPro" id="IPR020592">
    <property type="entry name" value="Ribosomal_bS16_CS"/>
</dbReference>
<sequence length="147" mass="15984">MSLKIRLSRGGAKKRPYYRIVVADSRSPRDGRFIERIGSYNPMVAKDHPERIVLNTDRAKHWLSVGATPSDRVSRFLAAADLVPARRIPRQTTKAEPGQKAKERLQEAEDAKQAAADAAAAEAAAPAEEAPAEEAPAEEAAEEAKAE</sequence>
<dbReference type="EMBL" id="JAAQPH010000004">
    <property type="protein sequence ID" value="NIA68222.1"/>
    <property type="molecule type" value="Genomic_DNA"/>
</dbReference>
<dbReference type="HAMAP" id="MF_00385">
    <property type="entry name" value="Ribosomal_bS16"/>
    <property type="match status" value="1"/>
</dbReference>
<proteinExistence type="inferred from homology"/>
<dbReference type="RefSeq" id="WP_167222594.1">
    <property type="nucleotide sequence ID" value="NZ_JAAQPH010000004.1"/>
</dbReference>
<dbReference type="PROSITE" id="PS00732">
    <property type="entry name" value="RIBOSOMAL_S16"/>
    <property type="match status" value="1"/>
</dbReference>
<keyword evidence="2 3" id="KW-0687">Ribonucleoprotein</keyword>
<dbReference type="GO" id="GO:0005737">
    <property type="term" value="C:cytoplasm"/>
    <property type="evidence" value="ECO:0007669"/>
    <property type="project" value="UniProtKB-ARBA"/>
</dbReference>
<evidence type="ECO:0000256" key="1">
    <source>
        <dbReference type="ARBA" id="ARBA00022980"/>
    </source>
</evidence>
<dbReference type="PANTHER" id="PTHR12919:SF20">
    <property type="entry name" value="SMALL RIBOSOMAL SUBUNIT PROTEIN BS16M"/>
    <property type="match status" value="1"/>
</dbReference>
<dbReference type="GO" id="GO:0006412">
    <property type="term" value="P:translation"/>
    <property type="evidence" value="ECO:0007669"/>
    <property type="project" value="UniProtKB-UniRule"/>
</dbReference>
<evidence type="ECO:0000313" key="6">
    <source>
        <dbReference type="Proteomes" id="UP000761264"/>
    </source>
</evidence>
<dbReference type="Proteomes" id="UP000761264">
    <property type="component" value="Unassembled WGS sequence"/>
</dbReference>
<comment type="caution">
    <text evidence="5">The sequence shown here is derived from an EMBL/GenBank/DDBJ whole genome shotgun (WGS) entry which is preliminary data.</text>
</comment>
<dbReference type="GO" id="GO:0003735">
    <property type="term" value="F:structural constituent of ribosome"/>
    <property type="evidence" value="ECO:0007669"/>
    <property type="project" value="InterPro"/>
</dbReference>
<dbReference type="Gene3D" id="3.30.1320.10">
    <property type="match status" value="1"/>
</dbReference>